<feature type="compositionally biased region" description="Acidic residues" evidence="10">
    <location>
        <begin position="526"/>
        <end position="544"/>
    </location>
</feature>
<evidence type="ECO:0000256" key="9">
    <source>
        <dbReference type="ARBA" id="ARBA00081809"/>
    </source>
</evidence>
<comment type="catalytic activity">
    <reaction evidence="7">
        <text>GTP + H2O = GDP + phosphate + H(+)</text>
        <dbReference type="Rhea" id="RHEA:19669"/>
        <dbReference type="ChEBI" id="CHEBI:15377"/>
        <dbReference type="ChEBI" id="CHEBI:15378"/>
        <dbReference type="ChEBI" id="CHEBI:37565"/>
        <dbReference type="ChEBI" id="CHEBI:43474"/>
        <dbReference type="ChEBI" id="CHEBI:58189"/>
    </reaction>
</comment>
<dbReference type="Proteomes" id="UP000478008">
    <property type="component" value="Unassembled WGS sequence"/>
</dbReference>
<name>A0A7D9CW79_DEKBR</name>
<dbReference type="InterPro" id="IPR000795">
    <property type="entry name" value="T_Tr_GTP-bd_dom"/>
</dbReference>
<dbReference type="CDD" id="cd16268">
    <property type="entry name" value="EF2_II"/>
    <property type="match status" value="1"/>
</dbReference>
<keyword evidence="5" id="KW-0378">Hydrolase</keyword>
<dbReference type="NCBIfam" id="TIGR00231">
    <property type="entry name" value="small_GTP"/>
    <property type="match status" value="1"/>
</dbReference>
<dbReference type="Gene3D" id="3.40.50.300">
    <property type="entry name" value="P-loop containing nucleotide triphosphate hydrolases"/>
    <property type="match status" value="1"/>
</dbReference>
<dbReference type="FunFam" id="3.30.70.870:FF:000002">
    <property type="entry name" value="Translation elongation factor 2"/>
    <property type="match status" value="1"/>
</dbReference>
<dbReference type="PANTHER" id="PTHR42908">
    <property type="entry name" value="TRANSLATION ELONGATION FACTOR-RELATED"/>
    <property type="match status" value="1"/>
</dbReference>
<dbReference type="InterPro" id="IPR041095">
    <property type="entry name" value="EFG_II"/>
</dbReference>
<comment type="subcellular location">
    <subcellularLocation>
        <location evidence="1">Cytoplasm</location>
    </subcellularLocation>
</comment>
<dbReference type="InterPro" id="IPR014721">
    <property type="entry name" value="Ribsml_uS5_D2-typ_fold_subgr"/>
</dbReference>
<evidence type="ECO:0000256" key="3">
    <source>
        <dbReference type="ARBA" id="ARBA00022517"/>
    </source>
</evidence>
<dbReference type="SMART" id="SM00838">
    <property type="entry name" value="EFG_C"/>
    <property type="match status" value="1"/>
</dbReference>
<feature type="region of interest" description="Disordered" evidence="10">
    <location>
        <begin position="513"/>
        <end position="548"/>
    </location>
</feature>
<dbReference type="Gene3D" id="3.90.1430.10">
    <property type="entry name" value="Yeast translation eEF2 (G' domain)"/>
    <property type="match status" value="1"/>
</dbReference>
<evidence type="ECO:0000256" key="4">
    <source>
        <dbReference type="ARBA" id="ARBA00022741"/>
    </source>
</evidence>
<evidence type="ECO:0000259" key="11">
    <source>
        <dbReference type="PROSITE" id="PS51722"/>
    </source>
</evidence>
<dbReference type="InterPro" id="IPR004161">
    <property type="entry name" value="EFTu-like_2"/>
</dbReference>
<keyword evidence="3" id="KW-0690">Ribosome biogenesis</keyword>
<dbReference type="FunFam" id="3.90.1430.10:FF:000002">
    <property type="entry name" value="Elongation factor like GTPase 1"/>
    <property type="match status" value="1"/>
</dbReference>
<dbReference type="GO" id="GO:0005829">
    <property type="term" value="C:cytosol"/>
    <property type="evidence" value="ECO:0007669"/>
    <property type="project" value="TreeGrafter"/>
</dbReference>
<dbReference type="SUPFAM" id="SSF54211">
    <property type="entry name" value="Ribosomal protein S5 domain 2-like"/>
    <property type="match status" value="1"/>
</dbReference>
<evidence type="ECO:0000256" key="6">
    <source>
        <dbReference type="ARBA" id="ARBA00023134"/>
    </source>
</evidence>
<dbReference type="Pfam" id="PF14492">
    <property type="entry name" value="EFG_III"/>
    <property type="match status" value="1"/>
</dbReference>
<keyword evidence="2" id="KW-0963">Cytoplasm</keyword>
<dbReference type="InterPro" id="IPR000640">
    <property type="entry name" value="EFG_V-like"/>
</dbReference>
<dbReference type="PROSITE" id="PS51722">
    <property type="entry name" value="G_TR_2"/>
    <property type="match status" value="1"/>
</dbReference>
<dbReference type="InterPro" id="IPR009000">
    <property type="entry name" value="Transl_B-barrel_sf"/>
</dbReference>
<evidence type="ECO:0000256" key="5">
    <source>
        <dbReference type="ARBA" id="ARBA00022801"/>
    </source>
</evidence>
<dbReference type="Gene3D" id="3.30.230.10">
    <property type="match status" value="1"/>
</dbReference>
<dbReference type="InterPro" id="IPR035647">
    <property type="entry name" value="EFG_III/V"/>
</dbReference>
<keyword evidence="13" id="KW-1185">Reference proteome</keyword>
<dbReference type="CDD" id="cd01885">
    <property type="entry name" value="EF2"/>
    <property type="match status" value="1"/>
</dbReference>
<dbReference type="Gene3D" id="2.40.30.10">
    <property type="entry name" value="Translation factors"/>
    <property type="match status" value="1"/>
</dbReference>
<keyword evidence="4" id="KW-0547">Nucleotide-binding</keyword>
<dbReference type="Pfam" id="PF00679">
    <property type="entry name" value="EFG_C"/>
    <property type="match status" value="1"/>
</dbReference>
<dbReference type="InterPro" id="IPR005225">
    <property type="entry name" value="Small_GTP-bd"/>
</dbReference>
<dbReference type="SUPFAM" id="SSF54980">
    <property type="entry name" value="EF-G C-terminal domain-like"/>
    <property type="match status" value="2"/>
</dbReference>
<keyword evidence="6" id="KW-0342">GTP-binding</keyword>
<accession>A0A7D9CW79</accession>
<dbReference type="FunFam" id="3.40.50.300:FF:000746">
    <property type="entry name" value="Ribosome assembly protein 1"/>
    <property type="match status" value="1"/>
</dbReference>
<evidence type="ECO:0000256" key="1">
    <source>
        <dbReference type="ARBA" id="ARBA00004496"/>
    </source>
</evidence>
<proteinExistence type="predicted"/>
<dbReference type="Pfam" id="PF00009">
    <property type="entry name" value="GTP_EFTU"/>
    <property type="match status" value="1"/>
</dbReference>
<dbReference type="Gene3D" id="3.30.70.870">
    <property type="entry name" value="Elongation Factor G (Translational Gtpase), domain 3"/>
    <property type="match status" value="1"/>
</dbReference>
<dbReference type="SUPFAM" id="SSF50447">
    <property type="entry name" value="Translation proteins"/>
    <property type="match status" value="1"/>
</dbReference>
<protein>
    <recommendedName>
        <fullName evidence="8">Ribosome assembly protein 1</fullName>
    </recommendedName>
    <alternativeName>
        <fullName evidence="9">Elongation factor-like 1</fullName>
    </alternativeName>
</protein>
<dbReference type="GO" id="GO:0043022">
    <property type="term" value="F:ribosome binding"/>
    <property type="evidence" value="ECO:0007669"/>
    <property type="project" value="TreeGrafter"/>
</dbReference>
<dbReference type="Pfam" id="PF03144">
    <property type="entry name" value="GTP_EFTU_D2"/>
    <property type="match status" value="1"/>
</dbReference>
<dbReference type="CDD" id="cd04096">
    <property type="entry name" value="eEF2_snRNP_like_C"/>
    <property type="match status" value="1"/>
</dbReference>
<dbReference type="GO" id="GO:0005525">
    <property type="term" value="F:GTP binding"/>
    <property type="evidence" value="ECO:0007669"/>
    <property type="project" value="UniProtKB-KW"/>
</dbReference>
<evidence type="ECO:0000256" key="7">
    <source>
        <dbReference type="ARBA" id="ARBA00048548"/>
    </source>
</evidence>
<dbReference type="GO" id="GO:1990904">
    <property type="term" value="C:ribonucleoprotein complex"/>
    <property type="evidence" value="ECO:0007669"/>
    <property type="project" value="TreeGrafter"/>
</dbReference>
<dbReference type="AlphaFoldDB" id="A0A7D9CW79"/>
<evidence type="ECO:0000256" key="10">
    <source>
        <dbReference type="SAM" id="MobiDB-lite"/>
    </source>
</evidence>
<feature type="domain" description="Tr-type G" evidence="11">
    <location>
        <begin position="49"/>
        <end position="302"/>
    </location>
</feature>
<dbReference type="InterPro" id="IPR056752">
    <property type="entry name" value="EFL1"/>
</dbReference>
<dbReference type="CDD" id="cd01681">
    <property type="entry name" value="aeEF2_snRNP_like_IV"/>
    <property type="match status" value="1"/>
</dbReference>
<dbReference type="InterPro" id="IPR020568">
    <property type="entry name" value="Ribosomal_Su5_D2-typ_SF"/>
</dbReference>
<evidence type="ECO:0000313" key="12">
    <source>
        <dbReference type="EMBL" id="VUG16170.1"/>
    </source>
</evidence>
<reference evidence="12 13" key="1">
    <citation type="submission" date="2019-07" db="EMBL/GenBank/DDBJ databases">
        <authorList>
            <person name="Friedrich A."/>
            <person name="Schacherer J."/>
        </authorList>
    </citation>
    <scope>NUCLEOTIDE SEQUENCE [LARGE SCALE GENOMIC DNA]</scope>
</reference>
<dbReference type="EMBL" id="CABFWN010000001">
    <property type="protein sequence ID" value="VUG16170.1"/>
    <property type="molecule type" value="Genomic_DNA"/>
</dbReference>
<dbReference type="SUPFAM" id="SSF52540">
    <property type="entry name" value="P-loop containing nucleoside triphosphate hydrolases"/>
    <property type="match status" value="1"/>
</dbReference>
<organism evidence="12 13">
    <name type="scientific">Dekkera bruxellensis</name>
    <name type="common">Brettanomyces custersii</name>
    <dbReference type="NCBI Taxonomy" id="5007"/>
    <lineage>
        <taxon>Eukaryota</taxon>
        <taxon>Fungi</taxon>
        <taxon>Dikarya</taxon>
        <taxon>Ascomycota</taxon>
        <taxon>Saccharomycotina</taxon>
        <taxon>Pichiomycetes</taxon>
        <taxon>Pichiales</taxon>
        <taxon>Pichiaceae</taxon>
        <taxon>Brettanomyces</taxon>
    </lineage>
</organism>
<evidence type="ECO:0000256" key="2">
    <source>
        <dbReference type="ARBA" id="ARBA00022490"/>
    </source>
</evidence>
<dbReference type="GO" id="GO:0003924">
    <property type="term" value="F:GTPase activity"/>
    <property type="evidence" value="ECO:0007669"/>
    <property type="project" value="InterPro"/>
</dbReference>
<dbReference type="Gene3D" id="3.30.70.240">
    <property type="match status" value="1"/>
</dbReference>
<dbReference type="FunFam" id="3.30.70.240:FF:000006">
    <property type="entry name" value="Elongation factor like GTPase 1"/>
    <property type="match status" value="1"/>
</dbReference>
<evidence type="ECO:0000313" key="13">
    <source>
        <dbReference type="Proteomes" id="UP000478008"/>
    </source>
</evidence>
<dbReference type="Pfam" id="PF25118">
    <property type="entry name" value="EFL1"/>
    <property type="match status" value="1"/>
</dbReference>
<dbReference type="PRINTS" id="PR00315">
    <property type="entry name" value="ELONGATNFCT"/>
</dbReference>
<sequence>MSRLTRSQLNLKPVSSKEPYFSRSGYKTLSSVKMRLSQKEIEHLQENTDGIRNICILAHVDHGKTSLSDSLLASNGIISQRMAGQIRYLDARPDEQLRGITMESSAISLYFKTIHRPHKEKSTDEKEKSPIEKPEIKEYLINLIDSPGHVDFSSEVSIASRLCDGAVILVDVVEGVCSQTISVLRQCWVDKLKPVLVLNKIDRLIMELQMTPSEAYQHLSKVIEQVNSVIGSFYAGDRMQEDYLWKEKLEKGEKIEFKEKDDSDIYFSPEKNNVIFASAIDGWGFNIAQFAVIYEKKLGVSRERLQKFLWGDFYLDPKTKKVITSKGLRGRNLKPLFVNFVLNNIWFIYNIAILNHDQEKLEKVVKSLKIRITPRELRSKDKKQLIKTVMSQWLPVANAVLLTVADKLPSPLESQKQRIESILDSAPGAELIDHQLRENMIDCCKNEKLSCYISKMLLIPTEELPENQKEALTHDELIERGRQARAAAAKAAEAVKMMEQVQNESDDMYARVSESKKIEEEPEFKFEDEEEDLTADTQENETENETEKETAIGFARIYSGTLSVGDEVSVLQPRFNPSKPHKYISTTKITGLYLLMGRDMISLKKVPAGNIVGIKGLDGHLLKSGTLVNTGTLGINLATRGMTSPPIVKVALEPENPTQMDKLEKGLELLNQADPCVKTYVQGTGEHILATAGELHLERCLKDLRERFAGIEISSSKPVIPYRETIVVNMDSKPDPSRGTQELVLGKYKIIFQTVPLPTEVTEYLMHNTKNIAGFEKQIGKGDQNDKDEAGDSTNIKIDEAEGDELDDNGIQQSRVISMDEFTDKLGKLFDGTENLKNRENVFVWSSDMVNRISSFGPKNKGPNIFFDSEKHDVRRIFDKSCSKQRFEYPFSLLSGFQLATSAGPLAAEQMQGVAVFLKDIIDISSESDGKVSEVANLAGRLISSTRDMIHKGFREWSPRIMLAMYTCDIQAATEVLGKVYAVVQKRRGSVVKEELKEGTSFFTVTAKIPVVEAFGFSEEIRKRTSGAASPQLVFSGFESIDEDPFWVPTTEEELKELGEFADRENVARRYMNSIRKRKGLFVDEKVVQRAEKQRTLKKD</sequence>
<gene>
    <name evidence="12" type="primary">RIA1</name>
    <name evidence="12" type="ORF">DEBR0S1_09582G</name>
</gene>
<dbReference type="CDD" id="cd16261">
    <property type="entry name" value="EF2_snRNP_III"/>
    <property type="match status" value="1"/>
</dbReference>
<dbReference type="InterPro" id="IPR027417">
    <property type="entry name" value="P-loop_NTPase"/>
</dbReference>
<evidence type="ECO:0000256" key="8">
    <source>
        <dbReference type="ARBA" id="ARBA00068031"/>
    </source>
</evidence>
<dbReference type="PANTHER" id="PTHR42908:SF3">
    <property type="entry name" value="ELONGATION FACTOR-LIKE GTPASE 1"/>
    <property type="match status" value="1"/>
</dbReference>
<feature type="compositionally biased region" description="Basic and acidic residues" evidence="10">
    <location>
        <begin position="513"/>
        <end position="525"/>
    </location>
</feature>
<dbReference type="GO" id="GO:0042256">
    <property type="term" value="P:cytosolic ribosome assembly"/>
    <property type="evidence" value="ECO:0007669"/>
    <property type="project" value="TreeGrafter"/>
</dbReference>